<gene>
    <name evidence="1" type="ORF">NEE01_13475</name>
</gene>
<evidence type="ECO:0000313" key="2">
    <source>
        <dbReference type="Proteomes" id="UP001165565"/>
    </source>
</evidence>
<dbReference type="Proteomes" id="UP001165565">
    <property type="component" value="Unassembled WGS sequence"/>
</dbReference>
<accession>A0AA42CQY9</accession>
<dbReference type="SUPFAM" id="SSF69118">
    <property type="entry name" value="AhpD-like"/>
    <property type="match status" value="1"/>
</dbReference>
<evidence type="ECO:0000313" key="1">
    <source>
        <dbReference type="EMBL" id="MCW6535789.1"/>
    </source>
</evidence>
<reference evidence="1" key="1">
    <citation type="submission" date="2022-06" db="EMBL/GenBank/DDBJ databases">
        <title>Sphingomonas sp. nov. isolated from rhizosphere soil of tomato.</title>
        <authorList>
            <person name="Dong H."/>
            <person name="Gao R."/>
        </authorList>
    </citation>
    <scope>NUCLEOTIDE SEQUENCE</scope>
    <source>
        <strain evidence="1">MMSM24</strain>
    </source>
</reference>
<sequence length="155" mass="16500">MPDCTSLTLDRHLAPAGASAESFARLWAGLWTQRRIPPDLLELCRLTFARLHDDAGEMAAANPAVALAAGQRDAVLAGQAPADPAYAAALLFAEYYWLDAQSITDEAADAVKAHYGEPGLVLLIEALGLIDGRIRAARCLRDLSAHTNAKEAAHV</sequence>
<comment type="caution">
    <text evidence="1">The sequence shown here is derived from an EMBL/GenBank/DDBJ whole genome shotgun (WGS) entry which is preliminary data.</text>
</comment>
<dbReference type="EMBL" id="JANFAV010000009">
    <property type="protein sequence ID" value="MCW6535789.1"/>
    <property type="molecule type" value="Genomic_DNA"/>
</dbReference>
<name>A0AA42CQY9_9SPHN</name>
<dbReference type="RefSeq" id="WP_265269299.1">
    <property type="nucleotide sequence ID" value="NZ_JANFAV010000009.1"/>
</dbReference>
<dbReference type="InterPro" id="IPR029032">
    <property type="entry name" value="AhpD-like"/>
</dbReference>
<organism evidence="1 2">
    <name type="scientific">Sphingomonas lycopersici</name>
    <dbReference type="NCBI Taxonomy" id="2951807"/>
    <lineage>
        <taxon>Bacteria</taxon>
        <taxon>Pseudomonadati</taxon>
        <taxon>Pseudomonadota</taxon>
        <taxon>Alphaproteobacteria</taxon>
        <taxon>Sphingomonadales</taxon>
        <taxon>Sphingomonadaceae</taxon>
        <taxon>Sphingomonas</taxon>
    </lineage>
</organism>
<dbReference type="AlphaFoldDB" id="A0AA42CQY9"/>
<keyword evidence="2" id="KW-1185">Reference proteome</keyword>
<proteinExistence type="predicted"/>
<dbReference type="Gene3D" id="1.20.1290.10">
    <property type="entry name" value="AhpD-like"/>
    <property type="match status" value="1"/>
</dbReference>
<protein>
    <submittedName>
        <fullName evidence="1">Uncharacterized protein</fullName>
    </submittedName>
</protein>